<keyword evidence="3" id="KW-1185">Reference proteome</keyword>
<dbReference type="Proteomes" id="UP000293347">
    <property type="component" value="Unassembled WGS sequence"/>
</dbReference>
<keyword evidence="1" id="KW-1133">Transmembrane helix</keyword>
<evidence type="ECO:0000313" key="2">
    <source>
        <dbReference type="EMBL" id="TCD00528.1"/>
    </source>
</evidence>
<comment type="caution">
    <text evidence="2">The sequence shown here is derived from an EMBL/GenBank/DDBJ whole genome shotgun (WGS) entry which is preliminary data.</text>
</comment>
<accession>A0A4R0NKV8</accession>
<dbReference type="AlphaFoldDB" id="A0A4R0NKV8"/>
<feature type="transmembrane region" description="Helical" evidence="1">
    <location>
        <begin position="12"/>
        <end position="30"/>
    </location>
</feature>
<evidence type="ECO:0000313" key="3">
    <source>
        <dbReference type="Proteomes" id="UP000293347"/>
    </source>
</evidence>
<protein>
    <submittedName>
        <fullName evidence="2">Uncharacterized protein</fullName>
    </submittedName>
</protein>
<keyword evidence="1" id="KW-0472">Membrane</keyword>
<gene>
    <name evidence="2" type="ORF">EZ437_15015</name>
</gene>
<organism evidence="2 3">
    <name type="scientific">Pedobacter psychroterrae</name>
    <dbReference type="NCBI Taxonomy" id="2530453"/>
    <lineage>
        <taxon>Bacteria</taxon>
        <taxon>Pseudomonadati</taxon>
        <taxon>Bacteroidota</taxon>
        <taxon>Sphingobacteriia</taxon>
        <taxon>Sphingobacteriales</taxon>
        <taxon>Sphingobacteriaceae</taxon>
        <taxon>Pedobacter</taxon>
    </lineage>
</organism>
<proteinExistence type="predicted"/>
<sequence length="170" mass="19510">MKALIRFFHPTISVLAVKVFLLFFLVVPIGCKNNEPAFVVKGHKMVIKDVKVNVELLKQDSIAIATVYYDGKPYEILNQGTLRYMIYVSYRNQLFHKFEVDNLHGKVKGQPVNEIIFKRNDDGAILVAYRAFTENVDTAATALRPWNKFAAGHDTTTFNKEKFIAFYETK</sequence>
<name>A0A4R0NKV8_9SPHI</name>
<reference evidence="2 3" key="1">
    <citation type="submission" date="2019-02" db="EMBL/GenBank/DDBJ databases">
        <title>Pedobacter sp. RP-1-14 sp. nov., isolated from Arctic soil.</title>
        <authorList>
            <person name="Dahal R.H."/>
        </authorList>
    </citation>
    <scope>NUCLEOTIDE SEQUENCE [LARGE SCALE GENOMIC DNA]</scope>
    <source>
        <strain evidence="2 3">RP-1-14</strain>
    </source>
</reference>
<evidence type="ECO:0000256" key="1">
    <source>
        <dbReference type="SAM" id="Phobius"/>
    </source>
</evidence>
<dbReference type="EMBL" id="SJSL01000003">
    <property type="protein sequence ID" value="TCD00528.1"/>
    <property type="molecule type" value="Genomic_DNA"/>
</dbReference>
<dbReference type="OrthoDB" id="1364329at2"/>
<dbReference type="RefSeq" id="WP_131596877.1">
    <property type="nucleotide sequence ID" value="NZ_SJSL01000003.1"/>
</dbReference>
<keyword evidence="1" id="KW-0812">Transmembrane</keyword>